<gene>
    <name evidence="1" type="ORF">MCOR_40419</name>
</gene>
<dbReference type="Gene3D" id="3.30.160.60">
    <property type="entry name" value="Classic Zinc Finger"/>
    <property type="match status" value="1"/>
</dbReference>
<dbReference type="PANTHER" id="PTHR25462">
    <property type="entry name" value="BONUS, ISOFORM C-RELATED"/>
    <property type="match status" value="1"/>
</dbReference>
<evidence type="ECO:0000313" key="2">
    <source>
        <dbReference type="Proteomes" id="UP000507470"/>
    </source>
</evidence>
<dbReference type="AlphaFoldDB" id="A0A6J8DIP9"/>
<dbReference type="EMBL" id="CACVKT020007264">
    <property type="protein sequence ID" value="CAC5406900.1"/>
    <property type="molecule type" value="Genomic_DNA"/>
</dbReference>
<dbReference type="SUPFAM" id="SSF57845">
    <property type="entry name" value="B-box zinc-binding domain"/>
    <property type="match status" value="1"/>
</dbReference>
<dbReference type="Proteomes" id="UP000507470">
    <property type="component" value="Unassembled WGS sequence"/>
</dbReference>
<sequence>MASKALKEEHMCMSCSFRNLSQESSFWFLVCKEGLCLSCKKHHLSIKALKSHDVQPFEERQSIPEILEQVQQTCFEHDRTIEFYCSDHREPCCIRCSTQNHKGCQNVCPIEDVIANDKSSIAINHIEKGIDGIILKMEKILQMKEKLFMASNVKSKLQRKMLLT</sequence>
<keyword evidence="2" id="KW-1185">Reference proteome</keyword>
<dbReference type="PANTHER" id="PTHR25462:SF296">
    <property type="entry name" value="MEIOTIC P26, ISOFORM F"/>
    <property type="match status" value="1"/>
</dbReference>
<protein>
    <recommendedName>
        <fullName evidence="3">B box-type domain-containing protein</fullName>
    </recommendedName>
</protein>
<evidence type="ECO:0000313" key="1">
    <source>
        <dbReference type="EMBL" id="CAC5406900.1"/>
    </source>
</evidence>
<reference evidence="1 2" key="1">
    <citation type="submission" date="2020-06" db="EMBL/GenBank/DDBJ databases">
        <authorList>
            <person name="Li R."/>
            <person name="Bekaert M."/>
        </authorList>
    </citation>
    <scope>NUCLEOTIDE SEQUENCE [LARGE SCALE GENOMIC DNA]</scope>
    <source>
        <strain evidence="2">wild</strain>
    </source>
</reference>
<evidence type="ECO:0008006" key="3">
    <source>
        <dbReference type="Google" id="ProtNLM"/>
    </source>
</evidence>
<dbReference type="OrthoDB" id="6135363at2759"/>
<proteinExistence type="predicted"/>
<organism evidence="1 2">
    <name type="scientific">Mytilus coruscus</name>
    <name type="common">Sea mussel</name>
    <dbReference type="NCBI Taxonomy" id="42192"/>
    <lineage>
        <taxon>Eukaryota</taxon>
        <taxon>Metazoa</taxon>
        <taxon>Spiralia</taxon>
        <taxon>Lophotrochozoa</taxon>
        <taxon>Mollusca</taxon>
        <taxon>Bivalvia</taxon>
        <taxon>Autobranchia</taxon>
        <taxon>Pteriomorphia</taxon>
        <taxon>Mytilida</taxon>
        <taxon>Mytiloidea</taxon>
        <taxon>Mytilidae</taxon>
        <taxon>Mytilinae</taxon>
        <taxon>Mytilus</taxon>
    </lineage>
</organism>
<dbReference type="GO" id="GO:0005654">
    <property type="term" value="C:nucleoplasm"/>
    <property type="evidence" value="ECO:0007669"/>
    <property type="project" value="TreeGrafter"/>
</dbReference>
<accession>A0A6J8DIP9</accession>
<dbReference type="InterPro" id="IPR047153">
    <property type="entry name" value="TRIM45/56/19-like"/>
</dbReference>
<name>A0A6J8DIP9_MYTCO</name>
<dbReference type="GO" id="GO:0061630">
    <property type="term" value="F:ubiquitin protein ligase activity"/>
    <property type="evidence" value="ECO:0007669"/>
    <property type="project" value="TreeGrafter"/>
</dbReference>